<dbReference type="Pfam" id="PF02104">
    <property type="entry name" value="SURF1"/>
    <property type="match status" value="1"/>
</dbReference>
<evidence type="ECO:0000313" key="7">
    <source>
        <dbReference type="EMBL" id="MBB4843866.1"/>
    </source>
</evidence>
<dbReference type="InterPro" id="IPR002994">
    <property type="entry name" value="Surf1/Shy1"/>
</dbReference>
<protein>
    <recommendedName>
        <fullName evidence="6">SURF1-like protein</fullName>
    </recommendedName>
</protein>
<reference evidence="7 8" key="1">
    <citation type="submission" date="2020-08" db="EMBL/GenBank/DDBJ databases">
        <title>Functional genomics of gut bacteria from endangered species of beetles.</title>
        <authorList>
            <person name="Carlos-Shanley C."/>
        </authorList>
    </citation>
    <scope>NUCLEOTIDE SEQUENCE [LARGE SCALE GENOMIC DNA]</scope>
    <source>
        <strain evidence="7 8">S00239</strain>
    </source>
</reference>
<evidence type="ECO:0000256" key="3">
    <source>
        <dbReference type="ARBA" id="ARBA00022692"/>
    </source>
</evidence>
<dbReference type="Proteomes" id="UP000562027">
    <property type="component" value="Unassembled WGS sequence"/>
</dbReference>
<dbReference type="PANTHER" id="PTHR23427:SF2">
    <property type="entry name" value="SURFEIT LOCUS PROTEIN 1"/>
    <property type="match status" value="1"/>
</dbReference>
<gene>
    <name evidence="7" type="ORF">HNP55_002389</name>
</gene>
<dbReference type="PANTHER" id="PTHR23427">
    <property type="entry name" value="SURFEIT LOCUS PROTEIN"/>
    <property type="match status" value="1"/>
</dbReference>
<dbReference type="PROSITE" id="PS50895">
    <property type="entry name" value="SURF1"/>
    <property type="match status" value="1"/>
</dbReference>
<comment type="subcellular location">
    <subcellularLocation>
        <location evidence="6">Cell membrane</location>
        <topology evidence="6">Multi-pass membrane protein</topology>
    </subcellularLocation>
    <subcellularLocation>
        <location evidence="1">Membrane</location>
    </subcellularLocation>
</comment>
<evidence type="ECO:0000256" key="6">
    <source>
        <dbReference type="RuleBase" id="RU363076"/>
    </source>
</evidence>
<keyword evidence="5 6" id="KW-0472">Membrane</keyword>
<keyword evidence="8" id="KW-1185">Reference proteome</keyword>
<evidence type="ECO:0000256" key="4">
    <source>
        <dbReference type="ARBA" id="ARBA00022989"/>
    </source>
</evidence>
<accession>A0A840L751</accession>
<evidence type="ECO:0000256" key="2">
    <source>
        <dbReference type="ARBA" id="ARBA00007165"/>
    </source>
</evidence>
<dbReference type="CDD" id="cd06662">
    <property type="entry name" value="SURF1"/>
    <property type="match status" value="1"/>
</dbReference>
<dbReference type="RefSeq" id="WP_184299508.1">
    <property type="nucleotide sequence ID" value="NZ_JACHLP010000004.1"/>
</dbReference>
<comment type="caution">
    <text evidence="7">The sequence shown here is derived from an EMBL/GenBank/DDBJ whole genome shotgun (WGS) entry which is preliminary data.</text>
</comment>
<sequence length="269" mass="29239">MKPNPDTTEPKHQGPRSTALVATLLLLAALLSAGLCALGLWQLQRLTWKEALIAHIAQSQQAAPTPLPARSAWAGISKEQDEYRRVQLRGQFIHEKQTLVRASTALGTGYWVMTPLRLADGGTLLVNRGYVGSGQLTAESRGEAALGPPDQLVTGLLRISEPGGSLLQKNEPAAQRWYSRDVIAIAQAQGLQQPVAPFFIDAIQQPDSPPWPRAGLTVLTFNNKHLGYALTWFTLALMVLAAGAYLLWTELRLRRQFLSSQPGGDNPAP</sequence>
<evidence type="ECO:0000256" key="5">
    <source>
        <dbReference type="ARBA" id="ARBA00023136"/>
    </source>
</evidence>
<organism evidence="7 8">
    <name type="scientific">Roseateles oligotrophus</name>
    <dbReference type="NCBI Taxonomy" id="1769250"/>
    <lineage>
        <taxon>Bacteria</taxon>
        <taxon>Pseudomonadati</taxon>
        <taxon>Pseudomonadota</taxon>
        <taxon>Betaproteobacteria</taxon>
        <taxon>Burkholderiales</taxon>
        <taxon>Sphaerotilaceae</taxon>
        <taxon>Roseateles</taxon>
    </lineage>
</organism>
<name>A0A840L751_9BURK</name>
<dbReference type="GO" id="GO:0005886">
    <property type="term" value="C:plasma membrane"/>
    <property type="evidence" value="ECO:0007669"/>
    <property type="project" value="UniProtKB-SubCell"/>
</dbReference>
<dbReference type="InterPro" id="IPR045214">
    <property type="entry name" value="Surf1/Surf4"/>
</dbReference>
<comment type="similarity">
    <text evidence="2 6">Belongs to the SURF1 family.</text>
</comment>
<feature type="transmembrane region" description="Helical" evidence="6">
    <location>
        <begin position="20"/>
        <end position="41"/>
    </location>
</feature>
<proteinExistence type="inferred from homology"/>
<evidence type="ECO:0000313" key="8">
    <source>
        <dbReference type="Proteomes" id="UP000562027"/>
    </source>
</evidence>
<keyword evidence="3 6" id="KW-0812">Transmembrane</keyword>
<dbReference type="AlphaFoldDB" id="A0A840L751"/>
<keyword evidence="4 6" id="KW-1133">Transmembrane helix</keyword>
<feature type="transmembrane region" description="Helical" evidence="6">
    <location>
        <begin position="226"/>
        <end position="248"/>
    </location>
</feature>
<dbReference type="EMBL" id="JACHLP010000004">
    <property type="protein sequence ID" value="MBB4843866.1"/>
    <property type="molecule type" value="Genomic_DNA"/>
</dbReference>
<keyword evidence="6" id="KW-1003">Cell membrane</keyword>
<evidence type="ECO:0000256" key="1">
    <source>
        <dbReference type="ARBA" id="ARBA00004370"/>
    </source>
</evidence>